<accession>A0A846QUZ2</accession>
<evidence type="ECO:0000313" key="1">
    <source>
        <dbReference type="EMBL" id="NJB71037.1"/>
    </source>
</evidence>
<proteinExistence type="predicted"/>
<dbReference type="Proteomes" id="UP000590442">
    <property type="component" value="Unassembled WGS sequence"/>
</dbReference>
<dbReference type="EMBL" id="JAATJJ010000001">
    <property type="protein sequence ID" value="NJB71037.1"/>
    <property type="molecule type" value="Genomic_DNA"/>
</dbReference>
<dbReference type="AlphaFoldDB" id="A0A846QUZ2"/>
<dbReference type="RefSeq" id="WP_167962420.1">
    <property type="nucleotide sequence ID" value="NZ_JAATJJ010000001.1"/>
</dbReference>
<evidence type="ECO:0000313" key="2">
    <source>
        <dbReference type="Proteomes" id="UP000590442"/>
    </source>
</evidence>
<name>A0A846QUZ2_9FLAO</name>
<sequence>MRLKHIFYILLFTTSLYTLGYKSSGDSPTSVLKTTKTDYIAGDPITLEFEANTSLDLKLILKNSNGTSIVEPSKNGNKHLFVIPKNFTKKSGPCYWRLLFKGQITSQGILNITPNMDNPVHIESYFGPRSIIAGNKDYSMLVVVPTDLYDNPVPKSTKVSVKHQFENNIQIDSISTGNLYASKMIFSTEKTGRILVSSSCENINSKEFTSKVFPSTAMSFEIDYKREHKFADGNQVVEFSTSIIKDKFDNVLSNGTMVYFIIENNDGYQLKTMGTTLNGIASAKMLHPTQKESWKIKAYITGASESNTLELNFDAAIKNYKVHISENNREIVIGPLESFMDQVVPDGIPIKMGIYDLNKKLVDTKIITSRKGMGKFTLSNDFFSHGNYFLEIKSAGITKKFNIELK</sequence>
<reference evidence="1 2" key="1">
    <citation type="submission" date="2020-03" db="EMBL/GenBank/DDBJ databases">
        <title>Genomic Encyclopedia of Type Strains, Phase IV (KMG-IV): sequencing the most valuable type-strain genomes for metagenomic binning, comparative biology and taxonomic classification.</title>
        <authorList>
            <person name="Goeker M."/>
        </authorList>
    </citation>
    <scope>NUCLEOTIDE SEQUENCE [LARGE SCALE GENOMIC DNA]</scope>
    <source>
        <strain evidence="1 2">DSM 29762</strain>
    </source>
</reference>
<gene>
    <name evidence="1" type="ORF">GGR42_001499</name>
</gene>
<organism evidence="1 2">
    <name type="scientific">Saonia flava</name>
    <dbReference type="NCBI Taxonomy" id="523696"/>
    <lineage>
        <taxon>Bacteria</taxon>
        <taxon>Pseudomonadati</taxon>
        <taxon>Bacteroidota</taxon>
        <taxon>Flavobacteriia</taxon>
        <taxon>Flavobacteriales</taxon>
        <taxon>Flavobacteriaceae</taxon>
        <taxon>Saonia</taxon>
    </lineage>
</organism>
<keyword evidence="2" id="KW-1185">Reference proteome</keyword>
<protein>
    <submittedName>
        <fullName evidence="1">Uncharacterized protein</fullName>
    </submittedName>
</protein>
<comment type="caution">
    <text evidence="1">The sequence shown here is derived from an EMBL/GenBank/DDBJ whole genome shotgun (WGS) entry which is preliminary data.</text>
</comment>